<organism evidence="2 3">
    <name type="scientific">Plantactinospora mayteni</name>
    <dbReference type="NCBI Taxonomy" id="566021"/>
    <lineage>
        <taxon>Bacteria</taxon>
        <taxon>Bacillati</taxon>
        <taxon>Actinomycetota</taxon>
        <taxon>Actinomycetes</taxon>
        <taxon>Micromonosporales</taxon>
        <taxon>Micromonosporaceae</taxon>
        <taxon>Plantactinospora</taxon>
    </lineage>
</organism>
<dbReference type="Proteomes" id="UP000621500">
    <property type="component" value="Unassembled WGS sequence"/>
</dbReference>
<evidence type="ECO:0000313" key="3">
    <source>
        <dbReference type="Proteomes" id="UP000621500"/>
    </source>
</evidence>
<name>A0ABQ4EIZ8_9ACTN</name>
<accession>A0ABQ4EIZ8</accession>
<sequence>MMRNWPLARSITAAIGAVAAAAVGVVTNLVTASWSWVLAVALVGLVLAGAVLAALSAGGTNSVAGRTVVTQDARGGAIVGSVVEAADGATVAERVGRRGEIQDVHTTAKNAEVRRAARKGKIRGGKISAE</sequence>
<keyword evidence="3" id="KW-1185">Reference proteome</keyword>
<evidence type="ECO:0000313" key="2">
    <source>
        <dbReference type="EMBL" id="GIG94595.1"/>
    </source>
</evidence>
<protein>
    <submittedName>
        <fullName evidence="2">Uncharacterized protein</fullName>
    </submittedName>
</protein>
<keyword evidence="1" id="KW-1133">Transmembrane helix</keyword>
<feature type="transmembrane region" description="Helical" evidence="1">
    <location>
        <begin position="34"/>
        <end position="57"/>
    </location>
</feature>
<keyword evidence="1" id="KW-0472">Membrane</keyword>
<gene>
    <name evidence="2" type="ORF">Pma05_11680</name>
</gene>
<keyword evidence="1" id="KW-0812">Transmembrane</keyword>
<proteinExistence type="predicted"/>
<dbReference type="EMBL" id="BONX01000007">
    <property type="protein sequence ID" value="GIG94595.1"/>
    <property type="molecule type" value="Genomic_DNA"/>
</dbReference>
<comment type="caution">
    <text evidence="2">The sequence shown here is derived from an EMBL/GenBank/DDBJ whole genome shotgun (WGS) entry which is preliminary data.</text>
</comment>
<reference evidence="2 3" key="1">
    <citation type="submission" date="2021-01" db="EMBL/GenBank/DDBJ databases">
        <title>Whole genome shotgun sequence of Plantactinospora mayteni NBRC 109088.</title>
        <authorList>
            <person name="Komaki H."/>
            <person name="Tamura T."/>
        </authorList>
    </citation>
    <scope>NUCLEOTIDE SEQUENCE [LARGE SCALE GENOMIC DNA]</scope>
    <source>
        <strain evidence="2 3">NBRC 109088</strain>
    </source>
</reference>
<evidence type="ECO:0000256" key="1">
    <source>
        <dbReference type="SAM" id="Phobius"/>
    </source>
</evidence>